<dbReference type="EMBL" id="ML996688">
    <property type="protein sequence ID" value="KAF2404720.1"/>
    <property type="molecule type" value="Genomic_DNA"/>
</dbReference>
<feature type="transmembrane region" description="Helical" evidence="2">
    <location>
        <begin position="210"/>
        <end position="232"/>
    </location>
</feature>
<dbReference type="Proteomes" id="UP000799640">
    <property type="component" value="Unassembled WGS sequence"/>
</dbReference>
<dbReference type="AlphaFoldDB" id="A0A6G1I8V2"/>
<sequence>MALPLPGPGPNIAQDVASEHSPVSSLSPRAHQAHPFLDRCIPPSKPLNPAPQYFHSPDPSPRISASPSPLLSASPSPLLGTDTDPPPPYHYPSETKPRKLKGPTWILAFDTTLLLLASLTLILALLHAAQIARALRSQASPPSTSIPNTLTPRLISLASAPSAPLTPLAEPSDRPSGLGRVVAYGAVMPLLSILSAGLGVLMWVSGKASVAWAGVGAGWMALGWGAYVGWWVGCDLGTSGGWGFDSCVQRRLVPEGGTIAGVSEGLMWAKVVFGFVMLTTYVLYFGFSLYVWAVRPRVRMGKEWIAGIRLGVEYSRGS</sequence>
<feature type="transmembrane region" description="Helical" evidence="2">
    <location>
        <begin position="105"/>
        <end position="126"/>
    </location>
</feature>
<gene>
    <name evidence="3" type="ORF">EJ06DRAFT_553551</name>
</gene>
<evidence type="ECO:0000256" key="2">
    <source>
        <dbReference type="SAM" id="Phobius"/>
    </source>
</evidence>
<keyword evidence="2" id="KW-0812">Transmembrane</keyword>
<evidence type="ECO:0000313" key="4">
    <source>
        <dbReference type="Proteomes" id="UP000799640"/>
    </source>
</evidence>
<feature type="transmembrane region" description="Helical" evidence="2">
    <location>
        <begin position="271"/>
        <end position="293"/>
    </location>
</feature>
<protein>
    <submittedName>
        <fullName evidence="3">Uncharacterized protein</fullName>
    </submittedName>
</protein>
<reference evidence="3" key="1">
    <citation type="journal article" date="2020" name="Stud. Mycol.">
        <title>101 Dothideomycetes genomes: a test case for predicting lifestyles and emergence of pathogens.</title>
        <authorList>
            <person name="Haridas S."/>
            <person name="Albert R."/>
            <person name="Binder M."/>
            <person name="Bloem J."/>
            <person name="Labutti K."/>
            <person name="Salamov A."/>
            <person name="Andreopoulos B."/>
            <person name="Baker S."/>
            <person name="Barry K."/>
            <person name="Bills G."/>
            <person name="Bluhm B."/>
            <person name="Cannon C."/>
            <person name="Castanera R."/>
            <person name="Culley D."/>
            <person name="Daum C."/>
            <person name="Ezra D."/>
            <person name="Gonzalez J."/>
            <person name="Henrissat B."/>
            <person name="Kuo A."/>
            <person name="Liang C."/>
            <person name="Lipzen A."/>
            <person name="Lutzoni F."/>
            <person name="Magnuson J."/>
            <person name="Mondo S."/>
            <person name="Nolan M."/>
            <person name="Ohm R."/>
            <person name="Pangilinan J."/>
            <person name="Park H.-J."/>
            <person name="Ramirez L."/>
            <person name="Alfaro M."/>
            <person name="Sun H."/>
            <person name="Tritt A."/>
            <person name="Yoshinaga Y."/>
            <person name="Zwiers L.-H."/>
            <person name="Turgeon B."/>
            <person name="Goodwin S."/>
            <person name="Spatafora J."/>
            <person name="Crous P."/>
            <person name="Grigoriev I."/>
        </authorList>
    </citation>
    <scope>NUCLEOTIDE SEQUENCE</scope>
    <source>
        <strain evidence="3">CBS 262.69</strain>
    </source>
</reference>
<evidence type="ECO:0000313" key="3">
    <source>
        <dbReference type="EMBL" id="KAF2404720.1"/>
    </source>
</evidence>
<evidence type="ECO:0000256" key="1">
    <source>
        <dbReference type="SAM" id="MobiDB-lite"/>
    </source>
</evidence>
<feature type="transmembrane region" description="Helical" evidence="2">
    <location>
        <begin position="181"/>
        <end position="203"/>
    </location>
</feature>
<accession>A0A6G1I8V2</accession>
<feature type="compositionally biased region" description="Low complexity" evidence="1">
    <location>
        <begin position="61"/>
        <end position="83"/>
    </location>
</feature>
<keyword evidence="4" id="KW-1185">Reference proteome</keyword>
<keyword evidence="2" id="KW-1133">Transmembrane helix</keyword>
<feature type="region of interest" description="Disordered" evidence="1">
    <location>
        <begin position="1"/>
        <end position="96"/>
    </location>
</feature>
<proteinExistence type="predicted"/>
<name>A0A6G1I8V2_9PEZI</name>
<keyword evidence="2" id="KW-0472">Membrane</keyword>
<organism evidence="3 4">
    <name type="scientific">Trichodelitschia bisporula</name>
    <dbReference type="NCBI Taxonomy" id="703511"/>
    <lineage>
        <taxon>Eukaryota</taxon>
        <taxon>Fungi</taxon>
        <taxon>Dikarya</taxon>
        <taxon>Ascomycota</taxon>
        <taxon>Pezizomycotina</taxon>
        <taxon>Dothideomycetes</taxon>
        <taxon>Dothideomycetes incertae sedis</taxon>
        <taxon>Phaeotrichales</taxon>
        <taxon>Phaeotrichaceae</taxon>
        <taxon>Trichodelitschia</taxon>
    </lineage>
</organism>